<name>A0A918N491_9FLAO</name>
<keyword evidence="1" id="KW-0433">Leucine-rich repeat</keyword>
<keyword evidence="3" id="KW-0175">Coiled coil</keyword>
<keyword evidence="2" id="KW-0677">Repeat</keyword>
<dbReference type="InterPro" id="IPR050216">
    <property type="entry name" value="LRR_domain-containing"/>
</dbReference>
<organism evidence="5 6">
    <name type="scientific">Aquimarina muelleri</name>
    <dbReference type="NCBI Taxonomy" id="279356"/>
    <lineage>
        <taxon>Bacteria</taxon>
        <taxon>Pseudomonadati</taxon>
        <taxon>Bacteroidota</taxon>
        <taxon>Flavobacteriia</taxon>
        <taxon>Flavobacteriales</taxon>
        <taxon>Flavobacteriaceae</taxon>
        <taxon>Aquimarina</taxon>
    </lineage>
</organism>
<dbReference type="EMBL" id="BMWS01000041">
    <property type="protein sequence ID" value="GGX33692.1"/>
    <property type="molecule type" value="Genomic_DNA"/>
</dbReference>
<proteinExistence type="predicted"/>
<dbReference type="PANTHER" id="PTHR48051">
    <property type="match status" value="1"/>
</dbReference>
<dbReference type="SMART" id="SM00365">
    <property type="entry name" value="LRR_SD22"/>
    <property type="match status" value="6"/>
</dbReference>
<sequence length="697" mass="80257">MNKIFYLIFLLITSINITAQKKSYSLEKALQNPESVESLDLSSQNLTKLPNSIGKLVNLKNLVLSRNHLTKLPETIANLKDLKSLTLDQNKLIELPKNIGYLKSLEYLSAEENQLYKLPKSIGDLEALTMLIVSKNNLTELPESFGNLKKLKFLDVKNCKIKKLPKSIGNCASLEYFNALKNELKVLPESFSNLKHLERLVLTSNQLIKLPKKIGSLTMLNKLELRKNQITELPESFYNLPKIEEFDLTDNKIHIISKNIGNLKSLKSIQLQSNPLTKLPEEIGDLSNLELLWLNKNKLTSLPVSIGKLSNLEKLSAGYMNLKSVPNTITKLQNLKSLKLDKNQLTSLPLAIGDMKKLKNLNVKSNMLTSIPASLGNLKLSSLDIRENLITELPQSVIDMGCFDVHKDKHVYYPSRAELIKKDRERIQNKIKKEETDQSTKEKDNIAELEKIRLQKIKEQEKFRLYHNVLTDELRIKGKELSKLEPFKSNTKYNKIINSLHDKIDRYSVSKHITSLNYIMYISEIPNNYKTKYYLSDREINDFKNISHLSAHALADSYISAKNYQKAIEYLKLALVKFPYHSYSGTTVNKDRLRIRTDLAEIYYEIKNKNDAYVYVLANIINGESFRNHEKILIDYLKGEDKVQFKKDLNAAINTIKIKANKEYEITFRSKKYTFYDGPYKKSLANMKTILLSIKLE</sequence>
<feature type="domain" description="Disease resistance R13L4/SHOC-2-like LRR" evidence="4">
    <location>
        <begin position="107"/>
        <end position="200"/>
    </location>
</feature>
<dbReference type="InterPro" id="IPR001611">
    <property type="entry name" value="Leu-rich_rpt"/>
</dbReference>
<dbReference type="GO" id="GO:0005737">
    <property type="term" value="C:cytoplasm"/>
    <property type="evidence" value="ECO:0007669"/>
    <property type="project" value="TreeGrafter"/>
</dbReference>
<evidence type="ECO:0000256" key="1">
    <source>
        <dbReference type="ARBA" id="ARBA00022614"/>
    </source>
</evidence>
<dbReference type="SMART" id="SM00369">
    <property type="entry name" value="LRR_TYP"/>
    <property type="match status" value="12"/>
</dbReference>
<evidence type="ECO:0000256" key="3">
    <source>
        <dbReference type="SAM" id="Coils"/>
    </source>
</evidence>
<evidence type="ECO:0000259" key="4">
    <source>
        <dbReference type="Pfam" id="PF23598"/>
    </source>
</evidence>
<feature type="domain" description="Disease resistance R13L4/SHOC-2-like LRR" evidence="4">
    <location>
        <begin position="253"/>
        <end position="363"/>
    </location>
</feature>
<dbReference type="InterPro" id="IPR032675">
    <property type="entry name" value="LRR_dom_sf"/>
</dbReference>
<dbReference type="SUPFAM" id="SSF52047">
    <property type="entry name" value="RNI-like"/>
    <property type="match status" value="1"/>
</dbReference>
<evidence type="ECO:0000256" key="2">
    <source>
        <dbReference type="ARBA" id="ARBA00022737"/>
    </source>
</evidence>
<comment type="caution">
    <text evidence="5">The sequence shown here is derived from an EMBL/GenBank/DDBJ whole genome shotgun (WGS) entry which is preliminary data.</text>
</comment>
<dbReference type="Proteomes" id="UP000601108">
    <property type="component" value="Unassembled WGS sequence"/>
</dbReference>
<feature type="coiled-coil region" evidence="3">
    <location>
        <begin position="417"/>
        <end position="452"/>
    </location>
</feature>
<dbReference type="InterPro" id="IPR055414">
    <property type="entry name" value="LRR_R13L4/SHOC2-like"/>
</dbReference>
<dbReference type="PANTHER" id="PTHR48051:SF1">
    <property type="entry name" value="RAS SUPPRESSOR PROTEIN 1"/>
    <property type="match status" value="1"/>
</dbReference>
<dbReference type="AlphaFoldDB" id="A0A918N491"/>
<reference evidence="5 6" key="1">
    <citation type="journal article" date="2014" name="Int. J. Syst. Evol. Microbiol.">
        <title>Complete genome sequence of Corynebacterium casei LMG S-19264T (=DSM 44701T), isolated from a smear-ripened cheese.</title>
        <authorList>
            <consortium name="US DOE Joint Genome Institute (JGI-PGF)"/>
            <person name="Walter F."/>
            <person name="Albersmeier A."/>
            <person name="Kalinowski J."/>
            <person name="Ruckert C."/>
        </authorList>
    </citation>
    <scope>NUCLEOTIDE SEQUENCE [LARGE SCALE GENOMIC DNA]</scope>
    <source>
        <strain evidence="5 6">KCTC 12285</strain>
    </source>
</reference>
<dbReference type="InterPro" id="IPR003591">
    <property type="entry name" value="Leu-rich_rpt_typical-subtyp"/>
</dbReference>
<dbReference type="RefSeq" id="WP_051316849.1">
    <property type="nucleotide sequence ID" value="NZ_BMWS01000041.1"/>
</dbReference>
<evidence type="ECO:0000313" key="6">
    <source>
        <dbReference type="Proteomes" id="UP000601108"/>
    </source>
</evidence>
<protein>
    <recommendedName>
        <fullName evidence="4">Disease resistance R13L4/SHOC-2-like LRR domain-containing protein</fullName>
    </recommendedName>
</protein>
<keyword evidence="6" id="KW-1185">Reference proteome</keyword>
<gene>
    <name evidence="5" type="ORF">GCM10007384_37950</name>
</gene>
<dbReference type="Gene3D" id="3.80.10.10">
    <property type="entry name" value="Ribonuclease Inhibitor"/>
    <property type="match status" value="3"/>
</dbReference>
<dbReference type="Pfam" id="PF23598">
    <property type="entry name" value="LRR_14"/>
    <property type="match status" value="2"/>
</dbReference>
<dbReference type="SMART" id="SM00364">
    <property type="entry name" value="LRR_BAC"/>
    <property type="match status" value="15"/>
</dbReference>
<dbReference type="Pfam" id="PF13855">
    <property type="entry name" value="LRR_8"/>
    <property type="match status" value="1"/>
</dbReference>
<dbReference type="PROSITE" id="PS51450">
    <property type="entry name" value="LRR"/>
    <property type="match status" value="2"/>
</dbReference>
<evidence type="ECO:0000313" key="5">
    <source>
        <dbReference type="EMBL" id="GGX33692.1"/>
    </source>
</evidence>
<accession>A0A918N491</accession>